<evidence type="ECO:0000256" key="1">
    <source>
        <dbReference type="SAM" id="MobiDB-lite"/>
    </source>
</evidence>
<feature type="region of interest" description="Disordered" evidence="1">
    <location>
        <begin position="639"/>
        <end position="679"/>
    </location>
</feature>
<feature type="compositionally biased region" description="Polar residues" evidence="1">
    <location>
        <begin position="9"/>
        <end position="19"/>
    </location>
</feature>
<proteinExistence type="predicted"/>
<dbReference type="RefSeq" id="XP_017022308.1">
    <property type="nucleotide sequence ID" value="XM_017166819.1"/>
</dbReference>
<dbReference type="InterPro" id="IPR036322">
    <property type="entry name" value="WD40_repeat_dom_sf"/>
</dbReference>
<keyword evidence="2" id="KW-1185">Reference proteome</keyword>
<dbReference type="RefSeq" id="XP_017022306.1">
    <property type="nucleotide sequence ID" value="XM_017166817.1"/>
</dbReference>
<dbReference type="AlphaFoldDB" id="A0A6P4IIA4"/>
<sequence length="856" mass="98317">MPRRYRISQELSRLNASLQSKGSDNESDSDSDSDKDENPERNEQEAVLRRALEVVQHSSCPALNTGMLGQELHELDEDEDQIFPSCLVEVPIPVFLPLDGHSPHVEPCVQRPQYYDYWSRNLNVYKVQYGKETKRMKQREKKHMENIYDIRLFDMAEHIAGQENPFFRDSYDYYYTGGNINTMPFEDSSLVMHVSGKKLNDLHISAINSNLNMWQTIHSEKLQETSSELFEILPVESFGVNHGHMFMGRFLNEISLYELKRQEPQEEESELPEYQLIRQSQFSSQAAPFTSVSQSLGKPNVLALASQDRSLRFLDIITQQDVAKHDVCWVKGLQHSTSTWAQLMPADGSTFHFLTQPVLLTVDERCDRPLNPCYASSFRSKTCETFSCLGKGVNPNLLYVASNHKLHCLDLRCLGKNLTDRAVVTWTHQMTYPPCFMDTCAHDDSEFIALGGLLPSDQRICELKGSQASNIDELFSPAMPYAPPSLQEALLDARLRGCVDVYADLTERVKTCITGLRFSCLENVNDQGFAQLLTANSLGDLYSQRLRTRNESERIEELRTGLHNTTAISYYTSQVQNCVQSQKLRCTEVQSIPQMREIFREAGKRPQPDVKPMIVEDIEIDWGIEDSDISDDDEEEELEITKSKGRGQKKKLDKKGKKKLKNKTKKQVTQQSKDKQPVKFNFKKDKGINRGSWQKSAYQMARFKDMLTVRMLDVWDMEEYDHARDVTREMIDEKLPKELEPENRMASWLDKLSSEPAELRLELEADEETERRNPNLVPGTNLPKLYDAMTAEYSEVSIVPLNEDYVYPTDNFTPERRVTFQMPSILQPGENTIIECGLDINPPPAKRPKTRHTMGF</sequence>
<dbReference type="OMA" id="PWQKSAY"/>
<evidence type="ECO:0000313" key="4">
    <source>
        <dbReference type="RefSeq" id="XP_017022308.1"/>
    </source>
</evidence>
<reference evidence="2" key="2">
    <citation type="submission" date="2025-05" db="UniProtKB">
        <authorList>
            <consortium name="RefSeq"/>
        </authorList>
    </citation>
    <scope>NUCLEOTIDE SEQUENCE [LARGE SCALE GENOMIC DNA]</scope>
    <source>
        <strain evidence="2">14028-0561.14</strain>
    </source>
</reference>
<reference evidence="3 4" key="1">
    <citation type="submission" date="2025-04" db="UniProtKB">
        <authorList>
            <consortium name="RefSeq"/>
        </authorList>
    </citation>
    <scope>IDENTIFICATION</scope>
</reference>
<protein>
    <submittedName>
        <fullName evidence="3 4">Uncharacterized protein LOC108074690</fullName>
    </submittedName>
</protein>
<name>A0A6P4IIA4_DROKI</name>
<dbReference type="SUPFAM" id="SSF50978">
    <property type="entry name" value="WD40 repeat-like"/>
    <property type="match status" value="1"/>
</dbReference>
<feature type="compositionally biased region" description="Acidic residues" evidence="1">
    <location>
        <begin position="25"/>
        <end position="35"/>
    </location>
</feature>
<accession>A0A6P4IIA4</accession>
<gene>
    <name evidence="3 4" type="primary">LOC108074690</name>
</gene>
<evidence type="ECO:0000313" key="2">
    <source>
        <dbReference type="Proteomes" id="UP001652661"/>
    </source>
</evidence>
<dbReference type="OrthoDB" id="8195041at2759"/>
<evidence type="ECO:0000313" key="3">
    <source>
        <dbReference type="RefSeq" id="XP_017022306.1"/>
    </source>
</evidence>
<organism evidence="2 4">
    <name type="scientific">Drosophila kikkawai</name>
    <name type="common">Fruit fly</name>
    <dbReference type="NCBI Taxonomy" id="30033"/>
    <lineage>
        <taxon>Eukaryota</taxon>
        <taxon>Metazoa</taxon>
        <taxon>Ecdysozoa</taxon>
        <taxon>Arthropoda</taxon>
        <taxon>Hexapoda</taxon>
        <taxon>Insecta</taxon>
        <taxon>Pterygota</taxon>
        <taxon>Neoptera</taxon>
        <taxon>Endopterygota</taxon>
        <taxon>Diptera</taxon>
        <taxon>Brachycera</taxon>
        <taxon>Muscomorpha</taxon>
        <taxon>Ephydroidea</taxon>
        <taxon>Drosophilidae</taxon>
        <taxon>Drosophila</taxon>
        <taxon>Sophophora</taxon>
    </lineage>
</organism>
<dbReference type="Proteomes" id="UP001652661">
    <property type="component" value="Chromosome 2R"/>
</dbReference>
<feature type="region of interest" description="Disordered" evidence="1">
    <location>
        <begin position="1"/>
        <end position="44"/>
    </location>
</feature>
<feature type="compositionally biased region" description="Basic residues" evidence="1">
    <location>
        <begin position="643"/>
        <end position="666"/>
    </location>
</feature>